<dbReference type="Gene3D" id="3.40.50.1000">
    <property type="entry name" value="HAD superfamily/HAD-like"/>
    <property type="match status" value="1"/>
</dbReference>
<dbReference type="SFLD" id="SFLDS00003">
    <property type="entry name" value="Haloacid_Dehalogenase"/>
    <property type="match status" value="1"/>
</dbReference>
<evidence type="ECO:0000256" key="13">
    <source>
        <dbReference type="RuleBase" id="RU362082"/>
    </source>
</evidence>
<dbReference type="FunFam" id="3.40.50.1000:FF:000068">
    <property type="entry name" value="Cation-transporting ATPase"/>
    <property type="match status" value="1"/>
</dbReference>
<evidence type="ECO:0000259" key="15">
    <source>
        <dbReference type="Pfam" id="PF00122"/>
    </source>
</evidence>
<dbReference type="InterPro" id="IPR059000">
    <property type="entry name" value="ATPase_P-type_domA"/>
</dbReference>
<dbReference type="PRINTS" id="PR00119">
    <property type="entry name" value="CATATPASE"/>
</dbReference>
<feature type="coiled-coil region" evidence="14">
    <location>
        <begin position="5"/>
        <end position="32"/>
    </location>
</feature>
<evidence type="ECO:0000256" key="6">
    <source>
        <dbReference type="ARBA" id="ARBA00022741"/>
    </source>
</evidence>
<dbReference type="SFLD" id="SFLDG00002">
    <property type="entry name" value="C1.7:_P-type_atpase_like"/>
    <property type="match status" value="1"/>
</dbReference>
<keyword evidence="6 13" id="KW-0547">Nucleotide-binding</keyword>
<accession>A0A0W4ZPC2</accession>
<feature type="domain" description="P5B-type ATPase N-terminal" evidence="16">
    <location>
        <begin position="86"/>
        <end position="204"/>
    </location>
</feature>
<evidence type="ECO:0000256" key="2">
    <source>
        <dbReference type="ARBA" id="ARBA00006000"/>
    </source>
</evidence>
<dbReference type="FunFam" id="1.20.1110.10:FF:000032">
    <property type="entry name" value="Cation-transporting ATPase"/>
    <property type="match status" value="1"/>
</dbReference>
<dbReference type="GeneID" id="28935493"/>
<comment type="subcellular location">
    <subcellularLocation>
        <location evidence="1 13">Membrane</location>
        <topology evidence="1 13">Multi-pass membrane protein</topology>
    </subcellularLocation>
</comment>
<keyword evidence="5 13" id="KW-0479">Metal-binding</keyword>
<feature type="transmembrane region" description="Helical" evidence="13">
    <location>
        <begin position="1218"/>
        <end position="1237"/>
    </location>
</feature>
<dbReference type="NCBIfam" id="TIGR01657">
    <property type="entry name" value="P-ATPase-V"/>
    <property type="match status" value="1"/>
</dbReference>
<evidence type="ECO:0000256" key="10">
    <source>
        <dbReference type="ARBA" id="ARBA00022989"/>
    </source>
</evidence>
<feature type="transmembrane region" description="Helical" evidence="13">
    <location>
        <begin position="284"/>
        <end position="304"/>
    </location>
</feature>
<dbReference type="EMBL" id="LFVZ01000003">
    <property type="protein sequence ID" value="KTW30208.1"/>
    <property type="molecule type" value="Genomic_DNA"/>
</dbReference>
<feature type="transmembrane region" description="Helical" evidence="13">
    <location>
        <begin position="1084"/>
        <end position="1106"/>
    </location>
</feature>
<evidence type="ECO:0000256" key="9">
    <source>
        <dbReference type="ARBA" id="ARBA00022967"/>
    </source>
</evidence>
<keyword evidence="14" id="KW-0175">Coiled coil</keyword>
<feature type="transmembrane region" description="Helical" evidence="13">
    <location>
        <begin position="1044"/>
        <end position="1063"/>
    </location>
</feature>
<feature type="transmembrane region" description="Helical" evidence="13">
    <location>
        <begin position="102"/>
        <end position="122"/>
    </location>
</feature>
<dbReference type="Pfam" id="PF12409">
    <property type="entry name" value="P5-ATPase"/>
    <property type="match status" value="1"/>
</dbReference>
<feature type="transmembrane region" description="Helical" evidence="13">
    <location>
        <begin position="1156"/>
        <end position="1178"/>
    </location>
</feature>
<dbReference type="SFLD" id="SFLDF00027">
    <property type="entry name" value="p-type_atpase"/>
    <property type="match status" value="1"/>
</dbReference>
<dbReference type="GO" id="GO:0008270">
    <property type="term" value="F:zinc ion binding"/>
    <property type="evidence" value="ECO:0007669"/>
    <property type="project" value="EnsemblFungi"/>
</dbReference>
<dbReference type="InterPro" id="IPR047819">
    <property type="entry name" value="P5A-ATPase_N"/>
</dbReference>
<protein>
    <recommendedName>
        <fullName evidence="13">Cation-transporting ATPase</fullName>
        <ecNumber evidence="13">7.2.2.-</ecNumber>
    </recommendedName>
</protein>
<dbReference type="InterPro" id="IPR018303">
    <property type="entry name" value="ATPase_P-typ_P_site"/>
</dbReference>
<keyword evidence="11 13" id="KW-0472">Membrane</keyword>
<evidence type="ECO:0000256" key="4">
    <source>
        <dbReference type="ARBA" id="ARBA00022692"/>
    </source>
</evidence>
<dbReference type="OrthoDB" id="48943at2759"/>
<dbReference type="Gene3D" id="3.40.1110.10">
    <property type="entry name" value="Calcium-transporting ATPase, cytoplasmic domain N"/>
    <property type="match status" value="1"/>
</dbReference>
<keyword evidence="18" id="KW-1185">Reference proteome</keyword>
<feature type="transmembrane region" description="Helical" evidence="13">
    <location>
        <begin position="1019"/>
        <end position="1038"/>
    </location>
</feature>
<feature type="transmembrane region" description="Helical" evidence="13">
    <location>
        <begin position="1190"/>
        <end position="1212"/>
    </location>
</feature>
<dbReference type="InterPro" id="IPR001757">
    <property type="entry name" value="P_typ_ATPase"/>
</dbReference>
<dbReference type="GO" id="GO:0000329">
    <property type="term" value="C:fungal-type vacuole membrane"/>
    <property type="evidence" value="ECO:0007669"/>
    <property type="project" value="EnsemblFungi"/>
</dbReference>
<comment type="catalytic activity">
    <reaction evidence="12 13">
        <text>ATP + H2O = ADP + phosphate + H(+)</text>
        <dbReference type="Rhea" id="RHEA:13065"/>
        <dbReference type="ChEBI" id="CHEBI:15377"/>
        <dbReference type="ChEBI" id="CHEBI:15378"/>
        <dbReference type="ChEBI" id="CHEBI:30616"/>
        <dbReference type="ChEBI" id="CHEBI:43474"/>
        <dbReference type="ChEBI" id="CHEBI:456216"/>
    </reaction>
</comment>
<comment type="caution">
    <text evidence="17">The sequence shown here is derived from an EMBL/GenBank/DDBJ whole genome shotgun (WGS) entry which is preliminary data.</text>
</comment>
<dbReference type="GO" id="GO:0030145">
    <property type="term" value="F:manganese ion binding"/>
    <property type="evidence" value="ECO:0007669"/>
    <property type="project" value="EnsemblFungi"/>
</dbReference>
<dbReference type="FunFam" id="2.70.150.10:FF:000057">
    <property type="entry name" value="Cation-transporting ATPase"/>
    <property type="match status" value="1"/>
</dbReference>
<feature type="transmembrane region" description="Helical" evidence="13">
    <location>
        <begin position="256"/>
        <end position="278"/>
    </location>
</feature>
<dbReference type="SUPFAM" id="SSF81653">
    <property type="entry name" value="Calcium ATPase, transduction domain A"/>
    <property type="match status" value="1"/>
</dbReference>
<evidence type="ECO:0000259" key="16">
    <source>
        <dbReference type="Pfam" id="PF12409"/>
    </source>
</evidence>
<dbReference type="GO" id="GO:0019829">
    <property type="term" value="F:ATPase-coupled monoatomic cation transmembrane transporter activity"/>
    <property type="evidence" value="ECO:0007669"/>
    <property type="project" value="UniProtKB-UniRule"/>
</dbReference>
<name>A0A0W4ZPC2_PNEC8</name>
<evidence type="ECO:0000256" key="8">
    <source>
        <dbReference type="ARBA" id="ARBA00022842"/>
    </source>
</evidence>
<keyword evidence="9 13" id="KW-1278">Translocase</keyword>
<sequence length="1255" mass="144412">MANIIKNIQSYINKKEDIYKDLEEKKEFYDEKDKGNGVEYHTESGEGSGKFLGSKPMVDRMTKNLKFTNIYNNDEKYVQETSLDSENYLIISGMDISKIKKFIYYIICTMSGGFIYLILLWMPQWKARFIFKRSPLSNCEWVAIENKYKEISILKVKKKKHGKHIFSIYEGFQDVYDKFQNEEEKIEKPYVRYIDYCYIRIIYSLEQQKFLPSYTWKDPRRILSIEDISKGLTTDIKNNREIIFGKNIIDIEEKSVIKLLVTEILHYFYIFQIFSIILWMFDDYYYYASCILIITTVNIVITLVKTRKNIKSFRLMSRYITNVNVLRDGTWVSLLSSELVPGDIFDISDPELTTLPCDSILLTGDCIVNESSLTGESIPVSKIFAPENAVKSLLEVETEVPKELSKHYLFCGTKIIQTRKSYKYHKSRALAVVVKTGFDTTKGILIRSILSEKPASFKFYKDSLRFLGVMAIIALCGFIVNSIRFVQMGIAWNLIILRGLDLITIVVPPALPATLIIQTNFAVSRLKKHQIYCISPSKVNISGKINVMCFDKTGTLTEDDFGVLGVKVVDDSTNRLGEIHNKAQTLTFYTSNYNNLKPTDKENAMLYAMATCHSLRLINNKLVGDPLDIKMFNFTEWIYEENQEHTDLDIHFENVRNQDAVQNSDEQIISSIIKPKKDLQINDIKDSNFENISNFEFGIIKSFQFISHLRRMSVIVKEFNSTDMHVYLKGAPEIMEDVCQKDSFPENYNEVLSYYTQHGYRIIACATKTLSNISWAKAQKIGRENIEKNLLFLGFIIFENKLKPVSADVIQTLRNADIRSLMCTGDNILTSINVSKKCNILQQDEDVYVASIQRNIDSSDAKLLWKNIEDPRMLLDNETFIPQYDSSDLNDSSYYKACTPKKYSLAITGDVFKWMIQFSHHSVLEKMLMKTQIFSRMSPSEKNLLVKKLQSLGYCVGFCGDGTNDYGALKSADSGISFSETEASIVSAFASKVYDISCVLDLIREGRASLATSFSCFKYIALYSAIQFMTVSILYSSASNLGDFQYLYIDLILVFPIAIAMGRTKANLRLIKKRPPASLVSKRVIGSLLGHICILLSLQLTVYYLVRIQNWYKKPSPLSDLFDISNSDNSSLFLFSCYQYILVALVLNTGPYCEPVYRNIIFIFIVLFSTATVTYFLFKPAIWIYKILELSYLKLDFCLFILGLAIFNYTISWVSEKFIFLPIARCFTSIIKMIFFPHKAKQRKRYKVIQDSLGF</sequence>
<dbReference type="Pfam" id="PF00122">
    <property type="entry name" value="E1-E2_ATPase"/>
    <property type="match status" value="1"/>
</dbReference>
<evidence type="ECO:0000256" key="1">
    <source>
        <dbReference type="ARBA" id="ARBA00004141"/>
    </source>
</evidence>
<dbReference type="NCBIfam" id="TIGR01494">
    <property type="entry name" value="ATPase_P-type"/>
    <property type="match status" value="1"/>
</dbReference>
<reference evidence="18" key="1">
    <citation type="journal article" date="2016" name="Nat. Commun.">
        <title>Genome analysis of three Pneumocystis species reveals adaptation mechanisms to life exclusively in mammalian hosts.</title>
        <authorList>
            <person name="Ma L."/>
            <person name="Chen Z."/>
            <person name="Huang D.W."/>
            <person name="Kutty G."/>
            <person name="Ishihara M."/>
            <person name="Wang H."/>
            <person name="Abouelleil A."/>
            <person name="Bishop L."/>
            <person name="Davey E."/>
            <person name="Deng R."/>
            <person name="Deng X."/>
            <person name="Fan L."/>
            <person name="Fantoni G."/>
            <person name="Fitzgerald M."/>
            <person name="Gogineni E."/>
            <person name="Goldberg J.M."/>
            <person name="Handley G."/>
            <person name="Hu X."/>
            <person name="Huber C."/>
            <person name="Jiao X."/>
            <person name="Jones K."/>
            <person name="Levin J.Z."/>
            <person name="Liu Y."/>
            <person name="Macdonald P."/>
            <person name="Melnikov A."/>
            <person name="Raley C."/>
            <person name="Sassi M."/>
            <person name="Sherman B.T."/>
            <person name="Song X."/>
            <person name="Sykes S."/>
            <person name="Tran B."/>
            <person name="Walsh L."/>
            <person name="Xia Y."/>
            <person name="Yang J."/>
            <person name="Young S."/>
            <person name="Zeng Q."/>
            <person name="Zheng X."/>
            <person name="Stephens R."/>
            <person name="Nusbaum C."/>
            <person name="Birren B.W."/>
            <person name="Azadi P."/>
            <person name="Lempicki R.A."/>
            <person name="Cuomo C.A."/>
            <person name="Kovacs J.A."/>
        </authorList>
    </citation>
    <scope>NUCLEOTIDE SEQUENCE [LARGE SCALE GENOMIC DNA]</scope>
    <source>
        <strain evidence="18">B80</strain>
    </source>
</reference>
<keyword evidence="4 13" id="KW-0812">Transmembrane</keyword>
<dbReference type="InterPro" id="IPR008250">
    <property type="entry name" value="ATPase_P-typ_transduc_dom_A_sf"/>
</dbReference>
<keyword evidence="3" id="KW-0597">Phosphoprotein</keyword>
<evidence type="ECO:0000256" key="7">
    <source>
        <dbReference type="ARBA" id="ARBA00022840"/>
    </source>
</evidence>
<dbReference type="GO" id="GO:0030026">
    <property type="term" value="P:intracellular manganese ion homeostasis"/>
    <property type="evidence" value="ECO:0007669"/>
    <property type="project" value="EnsemblFungi"/>
</dbReference>
<dbReference type="Gene3D" id="2.70.150.10">
    <property type="entry name" value="Calcium-transporting ATPase, cytoplasmic transduction domain A"/>
    <property type="match status" value="1"/>
</dbReference>
<dbReference type="SUPFAM" id="SSF81660">
    <property type="entry name" value="Metal cation-transporting ATPase, ATP-binding domain N"/>
    <property type="match status" value="1"/>
</dbReference>
<dbReference type="RefSeq" id="XP_018226999.1">
    <property type="nucleotide sequence ID" value="XM_018369291.1"/>
</dbReference>
<dbReference type="AlphaFoldDB" id="A0A0W4ZPC2"/>
<keyword evidence="7 13" id="KW-0067">ATP-binding</keyword>
<dbReference type="GO" id="GO:0016887">
    <property type="term" value="F:ATP hydrolysis activity"/>
    <property type="evidence" value="ECO:0007669"/>
    <property type="project" value="InterPro"/>
</dbReference>
<dbReference type="PANTHER" id="PTHR45630">
    <property type="entry name" value="CATION-TRANSPORTING ATPASE-RELATED"/>
    <property type="match status" value="1"/>
</dbReference>
<dbReference type="InterPro" id="IPR023298">
    <property type="entry name" value="ATPase_P-typ_TM_dom_sf"/>
</dbReference>
<comment type="similarity">
    <text evidence="2 13">Belongs to the cation transport ATPase (P-type) (TC 3.A.3) family. Type V subfamily.</text>
</comment>
<dbReference type="InterPro" id="IPR006544">
    <property type="entry name" value="P-type_TPase_V"/>
</dbReference>
<evidence type="ECO:0000256" key="14">
    <source>
        <dbReference type="SAM" id="Coils"/>
    </source>
</evidence>
<gene>
    <name evidence="17" type="ORF">T552_00686</name>
</gene>
<dbReference type="SUPFAM" id="SSF56784">
    <property type="entry name" value="HAD-like"/>
    <property type="match status" value="1"/>
</dbReference>
<dbReference type="InterPro" id="IPR044492">
    <property type="entry name" value="P_typ_ATPase_HD_dom"/>
</dbReference>
<evidence type="ECO:0000256" key="3">
    <source>
        <dbReference type="ARBA" id="ARBA00022553"/>
    </source>
</evidence>
<feature type="transmembrane region" description="Helical" evidence="13">
    <location>
        <begin position="463"/>
        <end position="483"/>
    </location>
</feature>
<dbReference type="EC" id="7.2.2.-" evidence="13"/>
<keyword evidence="10 13" id="KW-1133">Transmembrane helix</keyword>
<evidence type="ECO:0000256" key="12">
    <source>
        <dbReference type="ARBA" id="ARBA00049360"/>
    </source>
</evidence>
<dbReference type="InterPro" id="IPR036412">
    <property type="entry name" value="HAD-like_sf"/>
</dbReference>
<dbReference type="Pfam" id="PF13246">
    <property type="entry name" value="Cation_ATPase"/>
    <property type="match status" value="1"/>
</dbReference>
<feature type="domain" description="P-type ATPase A" evidence="15">
    <location>
        <begin position="322"/>
        <end position="449"/>
    </location>
</feature>
<organism evidence="17 18">
    <name type="scientific">Pneumocystis carinii (strain B80)</name>
    <name type="common">Rat pneumocystis pneumonia agent</name>
    <name type="synonym">Pneumocystis carinii f. sp. carinii</name>
    <dbReference type="NCBI Taxonomy" id="1408658"/>
    <lineage>
        <taxon>Eukaryota</taxon>
        <taxon>Fungi</taxon>
        <taxon>Dikarya</taxon>
        <taxon>Ascomycota</taxon>
        <taxon>Taphrinomycotina</taxon>
        <taxon>Pneumocystomycetes</taxon>
        <taxon>Pneumocystaceae</taxon>
        <taxon>Pneumocystis</taxon>
    </lineage>
</organism>
<dbReference type="Proteomes" id="UP000054454">
    <property type="component" value="Unassembled WGS sequence"/>
</dbReference>
<dbReference type="InterPro" id="IPR023214">
    <property type="entry name" value="HAD_sf"/>
</dbReference>
<dbReference type="GO" id="GO:0006882">
    <property type="term" value="P:intracellular zinc ion homeostasis"/>
    <property type="evidence" value="ECO:0007669"/>
    <property type="project" value="EnsemblFungi"/>
</dbReference>
<keyword evidence="8 13" id="KW-0460">Magnesium</keyword>
<dbReference type="PANTHER" id="PTHR45630:SF8">
    <property type="entry name" value="CATION-TRANSPORTING ATPASE"/>
    <property type="match status" value="1"/>
</dbReference>
<dbReference type="InterPro" id="IPR023299">
    <property type="entry name" value="ATPase_P-typ_cyto_dom_N"/>
</dbReference>
<proteinExistence type="inferred from homology"/>
<dbReference type="GO" id="GO:0140358">
    <property type="term" value="F:P-type transmembrane transporter activity"/>
    <property type="evidence" value="ECO:0007669"/>
    <property type="project" value="InterPro"/>
</dbReference>
<dbReference type="PROSITE" id="PS00154">
    <property type="entry name" value="ATPASE_E1_E2"/>
    <property type="match status" value="1"/>
</dbReference>
<dbReference type="VEuPathDB" id="FungiDB:T552_00686"/>
<dbReference type="GO" id="GO:1990816">
    <property type="term" value="C:vacuole-mitochondrion membrane contact site"/>
    <property type="evidence" value="ECO:0007669"/>
    <property type="project" value="EnsemblFungi"/>
</dbReference>
<dbReference type="GO" id="GO:0005524">
    <property type="term" value="F:ATP binding"/>
    <property type="evidence" value="ECO:0007669"/>
    <property type="project" value="UniProtKB-UniRule"/>
</dbReference>
<dbReference type="FunFam" id="3.40.1110.10:FF:000057">
    <property type="entry name" value="Cation-transporting ATPase"/>
    <property type="match status" value="1"/>
</dbReference>
<evidence type="ECO:0000256" key="11">
    <source>
        <dbReference type="ARBA" id="ARBA00023136"/>
    </source>
</evidence>
<evidence type="ECO:0000313" key="17">
    <source>
        <dbReference type="EMBL" id="KTW30208.1"/>
    </source>
</evidence>
<feature type="transmembrane region" description="Helical" evidence="13">
    <location>
        <begin position="495"/>
        <end position="517"/>
    </location>
</feature>
<dbReference type="SUPFAM" id="SSF81665">
    <property type="entry name" value="Calcium ATPase, transmembrane domain M"/>
    <property type="match status" value="1"/>
</dbReference>
<dbReference type="GO" id="GO:1903135">
    <property type="term" value="F:cupric ion binding"/>
    <property type="evidence" value="ECO:0007669"/>
    <property type="project" value="EnsemblFungi"/>
</dbReference>
<evidence type="ECO:0000313" key="18">
    <source>
        <dbReference type="Proteomes" id="UP000054454"/>
    </source>
</evidence>
<evidence type="ECO:0000256" key="5">
    <source>
        <dbReference type="ARBA" id="ARBA00022723"/>
    </source>
</evidence>
<dbReference type="GO" id="GO:0006874">
    <property type="term" value="P:intracellular calcium ion homeostasis"/>
    <property type="evidence" value="ECO:0007669"/>
    <property type="project" value="TreeGrafter"/>
</dbReference>